<feature type="domain" description="THH1/TOM1/TOM3" evidence="8">
    <location>
        <begin position="18"/>
        <end position="121"/>
    </location>
</feature>
<dbReference type="Pfam" id="PF06454">
    <property type="entry name" value="THH1_TOM1-3_dom"/>
    <property type="match status" value="2"/>
</dbReference>
<accession>A0A8K0ML24</accession>
<sequence>MSFELREGSCFPRVLVGVNVGLALVDGVLAVLAFSQLIRIHSRNLQHSWTRQKVFHLMIGSSNFCFLVYFVLTLIAACNGWQCWSHSCGFIFMAFPKILFFAAFLLLLSFWVDLCHQADDEDEEDEESSFHESLLEKTFNEPSSSNTDSHRRCLPFRLVHIGSRQRIVVLVTSIIFVIMIACAVVIWIGIGKNPIDSAVVARVYVDLFAIAMLLLGGALAYYGLILCLKMSKVRSERASSELWKVAGLTVVSVLCFTSSALVALLTNIPMLYLWNKQRMNDVCTSLLLILYYFIGSSVPSAFVLWVMREVPPSITSNVQEESTTLTFVTDTSASIQEHPQRWTTVTSLHSQFCFVDLKLSHLRISSLINFECKLMNQEIGQFVNLSCNTRDVKKM</sequence>
<dbReference type="PANTHER" id="PTHR31142">
    <property type="entry name" value="TOBAMOVIRUS MULTIPLICATION PROTEIN 1-LIKE ISOFORM X1"/>
    <property type="match status" value="1"/>
</dbReference>
<dbReference type="GO" id="GO:0005774">
    <property type="term" value="C:vacuolar membrane"/>
    <property type="evidence" value="ECO:0007669"/>
    <property type="project" value="UniProtKB-SubCell"/>
</dbReference>
<reference evidence="9" key="1">
    <citation type="submission" date="2020-03" db="EMBL/GenBank/DDBJ databases">
        <title>A high-quality chromosome-level genome assembly of a woody plant with both climbing and erect habits, Rhamnella rubrinervis.</title>
        <authorList>
            <person name="Lu Z."/>
            <person name="Yang Y."/>
            <person name="Zhu X."/>
            <person name="Sun Y."/>
        </authorList>
    </citation>
    <scope>NUCLEOTIDE SEQUENCE</scope>
    <source>
        <strain evidence="9">BYM</strain>
        <tissue evidence="9">Leaf</tissue>
    </source>
</reference>
<evidence type="ECO:0000256" key="6">
    <source>
        <dbReference type="ARBA" id="ARBA00023136"/>
    </source>
</evidence>
<comment type="subcellular location">
    <subcellularLocation>
        <location evidence="1">Vacuole membrane</location>
        <topology evidence="1">Multi-pass membrane protein</topology>
    </subcellularLocation>
</comment>
<proteinExistence type="inferred from homology"/>
<feature type="transmembrane region" description="Helical" evidence="7">
    <location>
        <begin position="54"/>
        <end position="77"/>
    </location>
</feature>
<feature type="transmembrane region" description="Helical" evidence="7">
    <location>
        <begin position="167"/>
        <end position="190"/>
    </location>
</feature>
<protein>
    <recommendedName>
        <fullName evidence="8">THH1/TOM1/TOM3 domain-containing protein</fullName>
    </recommendedName>
</protein>
<dbReference type="PANTHER" id="PTHR31142:SF4">
    <property type="entry name" value="OS01G0751300 PROTEIN"/>
    <property type="match status" value="1"/>
</dbReference>
<keyword evidence="4 7" id="KW-0812">Transmembrane</keyword>
<evidence type="ECO:0000256" key="7">
    <source>
        <dbReference type="SAM" id="Phobius"/>
    </source>
</evidence>
<keyword evidence="5 7" id="KW-1133">Transmembrane helix</keyword>
<feature type="transmembrane region" description="Helical" evidence="7">
    <location>
        <begin position="286"/>
        <end position="307"/>
    </location>
</feature>
<evidence type="ECO:0000256" key="4">
    <source>
        <dbReference type="ARBA" id="ARBA00022692"/>
    </source>
</evidence>
<dbReference type="Proteomes" id="UP000796880">
    <property type="component" value="Unassembled WGS sequence"/>
</dbReference>
<feature type="domain" description="THH1/TOM1/TOM3" evidence="8">
    <location>
        <begin position="170"/>
        <end position="316"/>
    </location>
</feature>
<evidence type="ECO:0000256" key="5">
    <source>
        <dbReference type="ARBA" id="ARBA00022989"/>
    </source>
</evidence>
<feature type="transmembrane region" description="Helical" evidence="7">
    <location>
        <begin position="202"/>
        <end position="224"/>
    </location>
</feature>
<evidence type="ECO:0000256" key="3">
    <source>
        <dbReference type="ARBA" id="ARBA00022554"/>
    </source>
</evidence>
<keyword evidence="6 7" id="KW-0472">Membrane</keyword>
<organism evidence="9 10">
    <name type="scientific">Rhamnella rubrinervis</name>
    <dbReference type="NCBI Taxonomy" id="2594499"/>
    <lineage>
        <taxon>Eukaryota</taxon>
        <taxon>Viridiplantae</taxon>
        <taxon>Streptophyta</taxon>
        <taxon>Embryophyta</taxon>
        <taxon>Tracheophyta</taxon>
        <taxon>Spermatophyta</taxon>
        <taxon>Magnoliopsida</taxon>
        <taxon>eudicotyledons</taxon>
        <taxon>Gunneridae</taxon>
        <taxon>Pentapetalae</taxon>
        <taxon>rosids</taxon>
        <taxon>fabids</taxon>
        <taxon>Rosales</taxon>
        <taxon>Rhamnaceae</taxon>
        <taxon>rhamnoid group</taxon>
        <taxon>Rhamneae</taxon>
        <taxon>Rhamnella</taxon>
    </lineage>
</organism>
<dbReference type="InterPro" id="IPR009457">
    <property type="entry name" value="THH1/TOM1/TOM3_dom"/>
</dbReference>
<dbReference type="EMBL" id="VOIH02000003">
    <property type="protein sequence ID" value="KAF3449902.1"/>
    <property type="molecule type" value="Genomic_DNA"/>
</dbReference>
<comment type="similarity">
    <text evidence="2">Belongs to the plant tobamovirus multiplication TOM1 protein family.</text>
</comment>
<feature type="transmembrane region" description="Helical" evidence="7">
    <location>
        <begin position="89"/>
        <end position="112"/>
    </location>
</feature>
<name>A0A8K0ML24_9ROSA</name>
<evidence type="ECO:0000256" key="1">
    <source>
        <dbReference type="ARBA" id="ARBA00004128"/>
    </source>
</evidence>
<evidence type="ECO:0000313" key="9">
    <source>
        <dbReference type="EMBL" id="KAF3449902.1"/>
    </source>
</evidence>
<evidence type="ECO:0000259" key="8">
    <source>
        <dbReference type="Pfam" id="PF06454"/>
    </source>
</evidence>
<evidence type="ECO:0000313" key="10">
    <source>
        <dbReference type="Proteomes" id="UP000796880"/>
    </source>
</evidence>
<feature type="transmembrane region" description="Helical" evidence="7">
    <location>
        <begin position="245"/>
        <end position="266"/>
    </location>
</feature>
<keyword evidence="3" id="KW-0926">Vacuole</keyword>
<dbReference type="OrthoDB" id="747122at2759"/>
<gene>
    <name evidence="9" type="ORF">FNV43_RR05981</name>
</gene>
<keyword evidence="10" id="KW-1185">Reference proteome</keyword>
<feature type="transmembrane region" description="Helical" evidence="7">
    <location>
        <begin position="14"/>
        <end position="34"/>
    </location>
</feature>
<evidence type="ECO:0000256" key="2">
    <source>
        <dbReference type="ARBA" id="ARBA00006779"/>
    </source>
</evidence>
<dbReference type="AlphaFoldDB" id="A0A8K0ML24"/>
<comment type="caution">
    <text evidence="9">The sequence shown here is derived from an EMBL/GenBank/DDBJ whole genome shotgun (WGS) entry which is preliminary data.</text>
</comment>
<dbReference type="InterPro" id="IPR040226">
    <property type="entry name" value="THH1/TOM1/TOM3"/>
</dbReference>